<dbReference type="PANTHER" id="PTHR11530">
    <property type="entry name" value="D-AMINO ACID OXIDASE"/>
    <property type="match status" value="1"/>
</dbReference>
<evidence type="ECO:0000256" key="6">
    <source>
        <dbReference type="PIRSR" id="PIRSR000189-1"/>
    </source>
</evidence>
<dbReference type="Gene3D" id="3.40.50.720">
    <property type="entry name" value="NAD(P)-binding Rossmann-like Domain"/>
    <property type="match status" value="1"/>
</dbReference>
<sequence>MSDNIKVNIIGAGVIGLTTGLILQRNGNKVQIISDYFPGDYNINYTSPWAGAHWRLEESKNKEFDKFFESTYKVLFDLSNVPETGIIQLQSYEFHDEKPEMNLMNKDFHNLKGIPSKELPPNAKFGIVYTTVTIDVPKYLHWLLDQFINAGGKTRKMHISHINEAFEDDVHIVVNCTGICAKTLGGVEDNTVFPTKGQTVSVWAPHVKAVYTQIDRDVITYIIPRESGEVILGGIKDEHNYNEKPDLKLAEEIIQRCAKLCPELIAGRSTKDLKIMGHNVGRRPSRVDGTRIEIEIKEISKGKNGIICHNYGHHSYGYATSWASCSEATKLIEEAIKKYKPNLIINSKL</sequence>
<dbReference type="SUPFAM" id="SSF51971">
    <property type="entry name" value="Nucleotide-binding domain"/>
    <property type="match status" value="1"/>
</dbReference>
<proteinExistence type="inferred from homology"/>
<keyword evidence="5" id="KW-0560">Oxidoreductase</keyword>
<keyword evidence="3" id="KW-0285">Flavoprotein</keyword>
<dbReference type="PIRSF" id="PIRSF000189">
    <property type="entry name" value="D-aa_oxidase"/>
    <property type="match status" value="1"/>
</dbReference>
<evidence type="ECO:0000256" key="4">
    <source>
        <dbReference type="ARBA" id="ARBA00022827"/>
    </source>
</evidence>
<evidence type="ECO:0000256" key="3">
    <source>
        <dbReference type="ARBA" id="ARBA00022630"/>
    </source>
</evidence>
<accession>A0A397HFI4</accession>
<dbReference type="GO" id="GO:0071949">
    <property type="term" value="F:FAD binding"/>
    <property type="evidence" value="ECO:0007669"/>
    <property type="project" value="InterPro"/>
</dbReference>
<dbReference type="GO" id="GO:0019478">
    <property type="term" value="P:D-amino acid catabolic process"/>
    <property type="evidence" value="ECO:0007669"/>
    <property type="project" value="TreeGrafter"/>
</dbReference>
<dbReference type="Gene3D" id="3.30.9.10">
    <property type="entry name" value="D-Amino Acid Oxidase, subunit A, domain 2"/>
    <property type="match status" value="1"/>
</dbReference>
<name>A0A397HFI4_9GLOM</name>
<dbReference type="EMBL" id="PQFF01000315">
    <property type="protein sequence ID" value="RHZ61911.1"/>
    <property type="molecule type" value="Genomic_DNA"/>
</dbReference>
<comment type="similarity">
    <text evidence="2">Belongs to the DAMOX/DASOX family.</text>
</comment>
<comment type="cofactor">
    <cofactor evidence="1 6">
        <name>FAD</name>
        <dbReference type="ChEBI" id="CHEBI:57692"/>
    </cofactor>
</comment>
<feature type="domain" description="FAD dependent oxidoreductase" evidence="7">
    <location>
        <begin position="7"/>
        <end position="329"/>
    </location>
</feature>
<evidence type="ECO:0000259" key="7">
    <source>
        <dbReference type="Pfam" id="PF01266"/>
    </source>
</evidence>
<dbReference type="InterPro" id="IPR006076">
    <property type="entry name" value="FAD-dep_OxRdtase"/>
</dbReference>
<dbReference type="Proteomes" id="UP000266861">
    <property type="component" value="Unassembled WGS sequence"/>
</dbReference>
<feature type="binding site" evidence="6">
    <location>
        <position position="283"/>
    </location>
    <ligand>
        <name>D-serine</name>
        <dbReference type="ChEBI" id="CHEBI:35247"/>
    </ligand>
</feature>
<keyword evidence="9" id="KW-1185">Reference proteome</keyword>
<dbReference type="GO" id="GO:0003884">
    <property type="term" value="F:D-amino-acid oxidase activity"/>
    <property type="evidence" value="ECO:0007669"/>
    <property type="project" value="InterPro"/>
</dbReference>
<dbReference type="SUPFAM" id="SSF54373">
    <property type="entry name" value="FAD-linked reductases, C-terminal domain"/>
    <property type="match status" value="1"/>
</dbReference>
<evidence type="ECO:0000256" key="2">
    <source>
        <dbReference type="ARBA" id="ARBA00006730"/>
    </source>
</evidence>
<dbReference type="OrthoDB" id="2015447at2759"/>
<protein>
    <recommendedName>
        <fullName evidence="7">FAD dependent oxidoreductase domain-containing protein</fullName>
    </recommendedName>
</protein>
<comment type="caution">
    <text evidence="8">The sequence shown here is derived from an EMBL/GenBank/DDBJ whole genome shotgun (WGS) entry which is preliminary data.</text>
</comment>
<dbReference type="AlphaFoldDB" id="A0A397HFI4"/>
<feature type="binding site" evidence="6">
    <location>
        <position position="221"/>
    </location>
    <ligand>
        <name>D-dopa</name>
        <dbReference type="ChEBI" id="CHEBI:149689"/>
    </ligand>
</feature>
<reference evidence="8 9" key="1">
    <citation type="submission" date="2018-08" db="EMBL/GenBank/DDBJ databases">
        <title>Genome and evolution of the arbuscular mycorrhizal fungus Diversispora epigaea (formerly Glomus versiforme) and its bacterial endosymbionts.</title>
        <authorList>
            <person name="Sun X."/>
            <person name="Fei Z."/>
            <person name="Harrison M."/>
        </authorList>
    </citation>
    <scope>NUCLEOTIDE SEQUENCE [LARGE SCALE GENOMIC DNA]</scope>
    <source>
        <strain evidence="8 9">IT104</strain>
    </source>
</reference>
<feature type="binding site" evidence="6">
    <location>
        <begin position="46"/>
        <end position="47"/>
    </location>
    <ligand>
        <name>FAD</name>
        <dbReference type="ChEBI" id="CHEBI:57692"/>
    </ligand>
</feature>
<evidence type="ECO:0000256" key="5">
    <source>
        <dbReference type="ARBA" id="ARBA00023002"/>
    </source>
</evidence>
<gene>
    <name evidence="8" type="ORF">Glove_345g53</name>
</gene>
<evidence type="ECO:0000313" key="8">
    <source>
        <dbReference type="EMBL" id="RHZ61911.1"/>
    </source>
</evidence>
<dbReference type="Pfam" id="PF01266">
    <property type="entry name" value="DAO"/>
    <property type="match status" value="1"/>
</dbReference>
<dbReference type="PANTHER" id="PTHR11530:SF11">
    <property type="entry name" value="D-ASPARTATE OXIDASE"/>
    <property type="match status" value="1"/>
</dbReference>
<dbReference type="InterPro" id="IPR023209">
    <property type="entry name" value="DAO"/>
</dbReference>
<evidence type="ECO:0000313" key="9">
    <source>
        <dbReference type="Proteomes" id="UP000266861"/>
    </source>
</evidence>
<feature type="binding site" evidence="6">
    <location>
        <position position="177"/>
    </location>
    <ligand>
        <name>FAD</name>
        <dbReference type="ChEBI" id="CHEBI:57692"/>
    </ligand>
</feature>
<evidence type="ECO:0000256" key="1">
    <source>
        <dbReference type="ARBA" id="ARBA00001974"/>
    </source>
</evidence>
<keyword evidence="4 6" id="KW-0274">FAD</keyword>
<dbReference type="STRING" id="1348612.A0A397HFI4"/>
<dbReference type="GO" id="GO:0005737">
    <property type="term" value="C:cytoplasm"/>
    <property type="evidence" value="ECO:0007669"/>
    <property type="project" value="TreeGrafter"/>
</dbReference>
<organism evidence="8 9">
    <name type="scientific">Diversispora epigaea</name>
    <dbReference type="NCBI Taxonomy" id="1348612"/>
    <lineage>
        <taxon>Eukaryota</taxon>
        <taxon>Fungi</taxon>
        <taxon>Fungi incertae sedis</taxon>
        <taxon>Mucoromycota</taxon>
        <taxon>Glomeromycotina</taxon>
        <taxon>Glomeromycetes</taxon>
        <taxon>Diversisporales</taxon>
        <taxon>Diversisporaceae</taxon>
        <taxon>Diversispora</taxon>
    </lineage>
</organism>